<reference evidence="3" key="3">
    <citation type="submission" date="2015-02" db="UniProtKB">
        <authorList>
            <consortium name="EnsemblProtists"/>
        </authorList>
    </citation>
    <scope>IDENTIFICATION</scope>
    <source>
        <strain evidence="3">DAOM BR144</strain>
    </source>
</reference>
<reference evidence="4" key="1">
    <citation type="journal article" date="2010" name="Genome Biol.">
        <title>Genome sequence of the necrotrophic plant pathogen Pythium ultimum reveals original pathogenicity mechanisms and effector repertoire.</title>
        <authorList>
            <person name="Levesque C.A."/>
            <person name="Brouwer H."/>
            <person name="Cano L."/>
            <person name="Hamilton J.P."/>
            <person name="Holt C."/>
            <person name="Huitema E."/>
            <person name="Raffaele S."/>
            <person name="Robideau G.P."/>
            <person name="Thines M."/>
            <person name="Win J."/>
            <person name="Zerillo M.M."/>
            <person name="Beakes G.W."/>
            <person name="Boore J.L."/>
            <person name="Busam D."/>
            <person name="Dumas B."/>
            <person name="Ferriera S."/>
            <person name="Fuerstenberg S.I."/>
            <person name="Gachon C.M."/>
            <person name="Gaulin E."/>
            <person name="Govers F."/>
            <person name="Grenville-Briggs L."/>
            <person name="Horner N."/>
            <person name="Hostetler J."/>
            <person name="Jiang R.H."/>
            <person name="Johnson J."/>
            <person name="Krajaejun T."/>
            <person name="Lin H."/>
            <person name="Meijer H.J."/>
            <person name="Moore B."/>
            <person name="Morris P."/>
            <person name="Phuntmart V."/>
            <person name="Puiu D."/>
            <person name="Shetty J."/>
            <person name="Stajich J.E."/>
            <person name="Tripathy S."/>
            <person name="Wawra S."/>
            <person name="van West P."/>
            <person name="Whitty B.R."/>
            <person name="Coutinho P.M."/>
            <person name="Henrissat B."/>
            <person name="Martin F."/>
            <person name="Thomas P.D."/>
            <person name="Tyler B.M."/>
            <person name="De Vries R.P."/>
            <person name="Kamoun S."/>
            <person name="Yandell M."/>
            <person name="Tisserat N."/>
            <person name="Buell C.R."/>
        </authorList>
    </citation>
    <scope>NUCLEOTIDE SEQUENCE</scope>
    <source>
        <strain evidence="4">DAOM:BR144</strain>
    </source>
</reference>
<evidence type="ECO:0008006" key="5">
    <source>
        <dbReference type="Google" id="ProtNLM"/>
    </source>
</evidence>
<proteinExistence type="predicted"/>
<feature type="compositionally biased region" description="Low complexity" evidence="1">
    <location>
        <begin position="195"/>
        <end position="229"/>
    </location>
</feature>
<protein>
    <recommendedName>
        <fullName evidence="5">Elicitin-like protein</fullName>
    </recommendedName>
</protein>
<dbReference type="InParanoid" id="K3WN85"/>
<dbReference type="EnsemblProtists" id="PYU1_T006427">
    <property type="protein sequence ID" value="PYU1_T006427"/>
    <property type="gene ID" value="PYU1_G006415"/>
</dbReference>
<reference evidence="4" key="2">
    <citation type="submission" date="2010-04" db="EMBL/GenBank/DDBJ databases">
        <authorList>
            <person name="Buell R."/>
            <person name="Hamilton J."/>
            <person name="Hostetler J."/>
        </authorList>
    </citation>
    <scope>NUCLEOTIDE SEQUENCE [LARGE SCALE GENOMIC DNA]</scope>
    <source>
        <strain evidence="4">DAOM:BR144</strain>
    </source>
</reference>
<feature type="compositionally biased region" description="Low complexity" evidence="1">
    <location>
        <begin position="115"/>
        <end position="143"/>
    </location>
</feature>
<dbReference type="HOGENOM" id="CLU_1139956_0_0_1"/>
<feature type="compositionally biased region" description="Polar residues" evidence="1">
    <location>
        <begin position="183"/>
        <end position="194"/>
    </location>
</feature>
<evidence type="ECO:0000256" key="1">
    <source>
        <dbReference type="SAM" id="MobiDB-lite"/>
    </source>
</evidence>
<feature type="region of interest" description="Disordered" evidence="1">
    <location>
        <begin position="115"/>
        <end position="229"/>
    </location>
</feature>
<dbReference type="EMBL" id="GL376604">
    <property type="status" value="NOT_ANNOTATED_CDS"/>
    <property type="molecule type" value="Genomic_DNA"/>
</dbReference>
<feature type="chain" id="PRO_5003867841" description="Elicitin-like protein" evidence="2">
    <location>
        <begin position="17"/>
        <end position="244"/>
    </location>
</feature>
<evidence type="ECO:0000313" key="3">
    <source>
        <dbReference type="EnsemblProtists" id="PYU1_T006427"/>
    </source>
</evidence>
<evidence type="ECO:0000256" key="2">
    <source>
        <dbReference type="SAM" id="SignalP"/>
    </source>
</evidence>
<organism evidence="3 4">
    <name type="scientific">Globisporangium ultimum (strain ATCC 200006 / CBS 805.95 / DAOM BR144)</name>
    <name type="common">Pythium ultimum</name>
    <dbReference type="NCBI Taxonomy" id="431595"/>
    <lineage>
        <taxon>Eukaryota</taxon>
        <taxon>Sar</taxon>
        <taxon>Stramenopiles</taxon>
        <taxon>Oomycota</taxon>
        <taxon>Peronosporomycetes</taxon>
        <taxon>Pythiales</taxon>
        <taxon>Pythiaceae</taxon>
        <taxon>Globisporangium</taxon>
    </lineage>
</organism>
<accession>K3WN85</accession>
<keyword evidence="2" id="KW-0732">Signal</keyword>
<feature type="compositionally biased region" description="Low complexity" evidence="1">
    <location>
        <begin position="156"/>
        <end position="174"/>
    </location>
</feature>
<dbReference type="eggNOG" id="ENOG502T349">
    <property type="taxonomic scope" value="Eukaryota"/>
</dbReference>
<dbReference type="Proteomes" id="UP000019132">
    <property type="component" value="Unassembled WGS sequence"/>
</dbReference>
<name>K3WN85_GLOUD</name>
<dbReference type="VEuPathDB" id="FungiDB:PYU1_G006415"/>
<sequence>MRFVKFVVAAAHVAAAILVADTTAAKVATADCTDPLVAAEYGPVQTMMQRCETASGISLVLPMKNAKKVILCEKCPELLDYKLSKQAPLCNVTISNGEEIRLQAELNRLFTQCDSASSDQKDGSSGSSVAASTTPAPATTTKAPKTKKPKTPAPSPSTSLDSSSQSLSSSSRSTESTDDGSFESVTTRPLLTTDESSISASESQSVSISGNSSSSPIPAPTSGGSSLGLGLTLTVVAGTMLAVS</sequence>
<evidence type="ECO:0000313" key="4">
    <source>
        <dbReference type="Proteomes" id="UP000019132"/>
    </source>
</evidence>
<keyword evidence="4" id="KW-1185">Reference proteome</keyword>
<feature type="signal peptide" evidence="2">
    <location>
        <begin position="1"/>
        <end position="16"/>
    </location>
</feature>
<dbReference type="AlphaFoldDB" id="K3WN85"/>